<feature type="chain" id="PRO_5034370404" description="Peptidase A1 domain-containing protein" evidence="1">
    <location>
        <begin position="34"/>
        <end position="431"/>
    </location>
</feature>
<dbReference type="AlphaFoldDB" id="A0A8H6UET6"/>
<gene>
    <name evidence="2" type="ORF">CNMCM5793_008611</name>
</gene>
<keyword evidence="3" id="KW-1185">Reference proteome</keyword>
<keyword evidence="1" id="KW-0732">Signal</keyword>
<sequence length="431" mass="46378">MTRRSRKSQHLFTTKSALLSLLQIVASSARSTADDEPTATTTVIVPSTEIYYPPSTSTPIPITSPDRWVVPLVGLSEDVTTPWGANVTSGDGTVNAYTISVGQGDSDNDGGENGNQLLNRTQYALNAQYIGDLNGNHVNLSVSQNDHHILNLGNNSHLTVTTSGIGENTPITTVPFGLNLGHKGEWNGSLAVGGLYDANRLTDDATSWISISETMNNNGTFLQTGRQTLSAVILRVWKYNPSPSGTNTSINAKVKRSGPFSVSDESEPSIVYPARLDLTSDSLILPRDWCGRNITLEINMFPNRVASVSSSILIGIPANLTDSSSRCSFEQDTEEIVLGRPFFQAAYLYVEATGEVRILPANQYDLPPKPVPFNATARPVLPDRRTSRYSPGAAGGTLVKGSWGDRNLPVETAGNRAVVVLLLLAGFAFWL</sequence>
<evidence type="ECO:0000313" key="3">
    <source>
        <dbReference type="Proteomes" id="UP000630445"/>
    </source>
</evidence>
<feature type="signal peptide" evidence="1">
    <location>
        <begin position="1"/>
        <end position="33"/>
    </location>
</feature>
<dbReference type="Proteomes" id="UP000630445">
    <property type="component" value="Unassembled WGS sequence"/>
</dbReference>
<organism evidence="2 3">
    <name type="scientific">Aspergillus hiratsukae</name>
    <dbReference type="NCBI Taxonomy" id="1194566"/>
    <lineage>
        <taxon>Eukaryota</taxon>
        <taxon>Fungi</taxon>
        <taxon>Dikarya</taxon>
        <taxon>Ascomycota</taxon>
        <taxon>Pezizomycotina</taxon>
        <taxon>Eurotiomycetes</taxon>
        <taxon>Eurotiomycetidae</taxon>
        <taxon>Eurotiales</taxon>
        <taxon>Aspergillaceae</taxon>
        <taxon>Aspergillus</taxon>
        <taxon>Aspergillus subgen. Fumigati</taxon>
    </lineage>
</organism>
<comment type="caution">
    <text evidence="2">The sequence shown here is derived from an EMBL/GenBank/DDBJ whole genome shotgun (WGS) entry which is preliminary data.</text>
</comment>
<proteinExistence type="predicted"/>
<accession>A0A8H6UET6</accession>
<evidence type="ECO:0000313" key="2">
    <source>
        <dbReference type="EMBL" id="KAF7118971.1"/>
    </source>
</evidence>
<protein>
    <recommendedName>
        <fullName evidence="4">Peptidase A1 domain-containing protein</fullName>
    </recommendedName>
</protein>
<evidence type="ECO:0008006" key="4">
    <source>
        <dbReference type="Google" id="ProtNLM"/>
    </source>
</evidence>
<name>A0A8H6UET6_9EURO</name>
<dbReference type="EMBL" id="JACBAD010002054">
    <property type="protein sequence ID" value="KAF7118971.1"/>
    <property type="molecule type" value="Genomic_DNA"/>
</dbReference>
<evidence type="ECO:0000256" key="1">
    <source>
        <dbReference type="SAM" id="SignalP"/>
    </source>
</evidence>
<reference evidence="2" key="1">
    <citation type="submission" date="2020-06" db="EMBL/GenBank/DDBJ databases">
        <title>Draft genome sequences of strains closely related to Aspergillus parafelis and Aspergillus hiratsukae.</title>
        <authorList>
            <person name="Dos Santos R.A.C."/>
            <person name="Rivero-Menendez O."/>
            <person name="Steenwyk J.L."/>
            <person name="Mead M.E."/>
            <person name="Goldman G.H."/>
            <person name="Alastruey-Izquierdo A."/>
            <person name="Rokas A."/>
        </authorList>
    </citation>
    <scope>NUCLEOTIDE SEQUENCE</scope>
    <source>
        <strain evidence="2">CNM-CM5793</strain>
    </source>
</reference>
<dbReference type="OrthoDB" id="4524137at2759"/>